<dbReference type="Gene3D" id="3.30.420.80">
    <property type="entry name" value="Ribosomal protein S11"/>
    <property type="match status" value="1"/>
</dbReference>
<keyword evidence="2 4" id="KW-0689">Ribosomal protein</keyword>
<comment type="subunit">
    <text evidence="4">Part of the 30S ribosomal subunit.</text>
</comment>
<dbReference type="InterPro" id="IPR036967">
    <property type="entry name" value="Ribosomal_uS11_sf"/>
</dbReference>
<sequence>MSSLKSKNNNNNTSGISNFSFLTKPTSSYKNKKKKMKKQRNKFLNSKAFYKAFIYIKTNESNSFFSVCDFKGNILTISTCGRLQDQSVKKKNNMALYNASEKIIYFIKENKIKYLFIAFDGFGLARKAFLNNLQKINTNIIEIRDYASVPHNGCRLKKQKRL</sequence>
<evidence type="ECO:0000313" key="5">
    <source>
        <dbReference type="EMBL" id="BBD20173.1"/>
    </source>
</evidence>
<comment type="similarity">
    <text evidence="1 4">Belongs to the universal ribosomal protein uS11 family.</text>
</comment>
<dbReference type="GO" id="GO:0019843">
    <property type="term" value="F:rRNA binding"/>
    <property type="evidence" value="ECO:0007669"/>
    <property type="project" value="UniProtKB-UniRule"/>
</dbReference>
<organism evidence="5">
    <name type="scientific">Prototheca stagnorum</name>
    <dbReference type="NCBI Taxonomy" id="215448"/>
    <lineage>
        <taxon>Eukaryota</taxon>
        <taxon>Viridiplantae</taxon>
        <taxon>Chlorophyta</taxon>
        <taxon>core chlorophytes</taxon>
        <taxon>Trebouxiophyceae</taxon>
        <taxon>Chlorellales</taxon>
        <taxon>Chlorellaceae</taxon>
        <taxon>Prototheca</taxon>
    </lineage>
</organism>
<dbReference type="SUPFAM" id="SSF53137">
    <property type="entry name" value="Translational machinery components"/>
    <property type="match status" value="1"/>
</dbReference>
<keyword evidence="4" id="KW-0694">RNA-binding</keyword>
<dbReference type="GO" id="GO:0006412">
    <property type="term" value="P:translation"/>
    <property type="evidence" value="ECO:0007669"/>
    <property type="project" value="UniProtKB-UniRule"/>
</dbReference>
<comment type="subcellular location">
    <subcellularLocation>
        <location evidence="4">Plastid</location>
        <location evidence="4">Chloroplast</location>
    </subcellularLocation>
</comment>
<dbReference type="PIRSF" id="PIRSF002131">
    <property type="entry name" value="Ribosomal_S11"/>
    <property type="match status" value="1"/>
</dbReference>
<keyword evidence="4" id="KW-0699">rRNA-binding</keyword>
<dbReference type="PANTHER" id="PTHR11759">
    <property type="entry name" value="40S RIBOSOMAL PROTEIN S14/30S RIBOSOMAL PROTEIN S11"/>
    <property type="match status" value="1"/>
</dbReference>
<proteinExistence type="inferred from homology"/>
<dbReference type="InterPro" id="IPR001971">
    <property type="entry name" value="Ribosomal_uS11"/>
</dbReference>
<dbReference type="GeneID" id="36487598"/>
<dbReference type="EMBL" id="AP018372">
    <property type="protein sequence ID" value="BBD20173.1"/>
    <property type="molecule type" value="Genomic_DNA"/>
</dbReference>
<dbReference type="GO" id="GO:0005840">
    <property type="term" value="C:ribosome"/>
    <property type="evidence" value="ECO:0007669"/>
    <property type="project" value="UniProtKB-KW"/>
</dbReference>
<dbReference type="HAMAP" id="MF_01310">
    <property type="entry name" value="Ribosomal_uS11"/>
    <property type="match status" value="1"/>
</dbReference>
<gene>
    <name evidence="4 5" type="primary">rps11</name>
</gene>
<keyword evidence="3 4" id="KW-0687">Ribonucleoprotein</keyword>
<evidence type="ECO:0000256" key="2">
    <source>
        <dbReference type="ARBA" id="ARBA00022980"/>
    </source>
</evidence>
<dbReference type="AlphaFoldDB" id="A0A2Z6BEM0"/>
<evidence type="ECO:0000256" key="3">
    <source>
        <dbReference type="ARBA" id="ARBA00023274"/>
    </source>
</evidence>
<dbReference type="Pfam" id="PF00411">
    <property type="entry name" value="Ribosomal_S11"/>
    <property type="match status" value="1"/>
</dbReference>
<protein>
    <recommendedName>
        <fullName evidence="4">Small ribosomal subunit protein uS11c</fullName>
    </recommendedName>
</protein>
<keyword evidence="5" id="KW-0934">Plastid</keyword>
<dbReference type="GO" id="GO:1990904">
    <property type="term" value="C:ribonucleoprotein complex"/>
    <property type="evidence" value="ECO:0007669"/>
    <property type="project" value="UniProtKB-KW"/>
</dbReference>
<accession>A0A2Z6BEM0</accession>
<keyword evidence="5" id="KW-0150">Chloroplast</keyword>
<evidence type="ECO:0000256" key="1">
    <source>
        <dbReference type="ARBA" id="ARBA00006194"/>
    </source>
</evidence>
<evidence type="ECO:0000256" key="4">
    <source>
        <dbReference type="HAMAP-Rule" id="MF_01310"/>
    </source>
</evidence>
<dbReference type="GO" id="GO:0003735">
    <property type="term" value="F:structural constituent of ribosome"/>
    <property type="evidence" value="ECO:0007669"/>
    <property type="project" value="InterPro"/>
</dbReference>
<name>A0A2Z6BEM0_9CHLO</name>
<dbReference type="GO" id="GO:0009507">
    <property type="term" value="C:chloroplast"/>
    <property type="evidence" value="ECO:0007669"/>
    <property type="project" value="UniProtKB-SubCell"/>
</dbReference>
<reference evidence="5" key="1">
    <citation type="journal article" date="2018" name="Sci. Rep.">
        <title>Multiple losses of photosynthesis and convergent reductive genome evolution in the colourless green algae Prototheca.</title>
        <authorList>
            <person name="Suzuki S."/>
            <person name="Endoh R."/>
            <person name="Manabe R.I."/>
            <person name="Ohkuma M."/>
            <person name="Hirakawa Y."/>
        </authorList>
    </citation>
    <scope>NUCLEOTIDE SEQUENCE</scope>
    <source>
        <strain evidence="5">JCM 9641</strain>
    </source>
</reference>
<geneLocation type="chloroplast" evidence="5"/>
<dbReference type="RefSeq" id="YP_009478266.1">
    <property type="nucleotide sequence ID" value="NC_037479.1"/>
</dbReference>